<evidence type="ECO:0000313" key="2">
    <source>
        <dbReference type="EMBL" id="ALW83846.1"/>
    </source>
</evidence>
<dbReference type="Pfam" id="PF13715">
    <property type="entry name" value="CarbopepD_reg_2"/>
    <property type="match status" value="1"/>
</dbReference>
<dbReference type="AlphaFoldDB" id="A0A0U3SCH0"/>
<feature type="signal peptide" evidence="1">
    <location>
        <begin position="1"/>
        <end position="26"/>
    </location>
</feature>
<organism evidence="2 3">
    <name type="scientific">Hymenobacter sedentarius</name>
    <dbReference type="NCBI Taxonomy" id="1411621"/>
    <lineage>
        <taxon>Bacteria</taxon>
        <taxon>Pseudomonadati</taxon>
        <taxon>Bacteroidota</taxon>
        <taxon>Cytophagia</taxon>
        <taxon>Cytophagales</taxon>
        <taxon>Hymenobacteraceae</taxon>
        <taxon>Hymenobacter</taxon>
    </lineage>
</organism>
<keyword evidence="3" id="KW-1185">Reference proteome</keyword>
<sequence length="173" mass="17577">MRSSLLLAVTSLLILALSLTGPRAQAQSKPASKLLLASAAPVGSRPAAVGNGRTSKAASPSSATKVVSGRVMGPAGVQVGAVVEVAGTEEATVTNANGEFSLTVPDNGSPVQLVASYAGFADETTTIAADDCSATLKLSTAQPVTCTIARRQGMKAYLKTAHRQARRSLRSIK</sequence>
<dbReference type="SUPFAM" id="SSF49464">
    <property type="entry name" value="Carboxypeptidase regulatory domain-like"/>
    <property type="match status" value="1"/>
</dbReference>
<dbReference type="RefSeq" id="WP_068188782.1">
    <property type="nucleotide sequence ID" value="NZ_CP013909.1"/>
</dbReference>
<evidence type="ECO:0008006" key="4">
    <source>
        <dbReference type="Google" id="ProtNLM"/>
    </source>
</evidence>
<reference evidence="2 3" key="1">
    <citation type="submission" date="2015-12" db="EMBL/GenBank/DDBJ databases">
        <authorList>
            <person name="Shamseldin A."/>
            <person name="Moawad H."/>
            <person name="Abd El-Rahim W.M."/>
            <person name="Sadowsky M.J."/>
        </authorList>
    </citation>
    <scope>NUCLEOTIDE SEQUENCE [LARGE SCALE GENOMIC DNA]</scope>
    <source>
        <strain evidence="2 3">DG5B</strain>
    </source>
</reference>
<gene>
    <name evidence="2" type="ORF">AUC43_01245</name>
</gene>
<dbReference type="KEGG" id="hyg:AUC43_01245"/>
<dbReference type="EMBL" id="CP013909">
    <property type="protein sequence ID" value="ALW83846.1"/>
    <property type="molecule type" value="Genomic_DNA"/>
</dbReference>
<evidence type="ECO:0000313" key="3">
    <source>
        <dbReference type="Proteomes" id="UP000059542"/>
    </source>
</evidence>
<feature type="chain" id="PRO_5006844966" description="TonB-dependent receptor plug domain-containing protein" evidence="1">
    <location>
        <begin position="27"/>
        <end position="173"/>
    </location>
</feature>
<dbReference type="InterPro" id="IPR008969">
    <property type="entry name" value="CarboxyPept-like_regulatory"/>
</dbReference>
<dbReference type="Proteomes" id="UP000059542">
    <property type="component" value="Chromosome"/>
</dbReference>
<proteinExistence type="predicted"/>
<accession>A0A0U3SCH0</accession>
<keyword evidence="1" id="KW-0732">Signal</keyword>
<dbReference type="Gene3D" id="2.60.40.1120">
    <property type="entry name" value="Carboxypeptidase-like, regulatory domain"/>
    <property type="match status" value="1"/>
</dbReference>
<protein>
    <recommendedName>
        <fullName evidence="4">TonB-dependent receptor plug domain-containing protein</fullName>
    </recommendedName>
</protein>
<evidence type="ECO:0000256" key="1">
    <source>
        <dbReference type="SAM" id="SignalP"/>
    </source>
</evidence>
<name>A0A0U3SCH0_9BACT</name>